<evidence type="ECO:0000313" key="2">
    <source>
        <dbReference type="Proteomes" id="UP000282971"/>
    </source>
</evidence>
<proteinExistence type="predicted"/>
<organism evidence="1 2">
    <name type="scientific">Sphingomonas crocodyli</name>
    <dbReference type="NCBI Taxonomy" id="1979270"/>
    <lineage>
        <taxon>Bacteria</taxon>
        <taxon>Pseudomonadati</taxon>
        <taxon>Pseudomonadota</taxon>
        <taxon>Alphaproteobacteria</taxon>
        <taxon>Sphingomonadales</taxon>
        <taxon>Sphingomonadaceae</taxon>
        <taxon>Sphingomonas</taxon>
    </lineage>
</organism>
<protein>
    <submittedName>
        <fullName evidence="1">Uncharacterized protein</fullName>
    </submittedName>
</protein>
<dbReference type="RefSeq" id="WP_127745383.1">
    <property type="nucleotide sequence ID" value="NZ_SACN01000003.1"/>
</dbReference>
<dbReference type="EMBL" id="SACN01000003">
    <property type="protein sequence ID" value="RVT90133.1"/>
    <property type="molecule type" value="Genomic_DNA"/>
</dbReference>
<sequence>MKGDLLADGVGIVAAIGQQGSRLVGDHSEQRPEALHVVGLAGRQDYPERPTFAVAGGVELRSEAVARSAERLGRLRPFFMPTAQ</sequence>
<gene>
    <name evidence="1" type="ORF">EOD43_17645</name>
</gene>
<accession>A0A437LXT8</accession>
<name>A0A437LXT8_9SPHN</name>
<dbReference type="AlphaFoldDB" id="A0A437LXT8"/>
<reference evidence="1 2" key="1">
    <citation type="submission" date="2019-01" db="EMBL/GenBank/DDBJ databases">
        <authorList>
            <person name="Chen W.-M."/>
        </authorList>
    </citation>
    <scope>NUCLEOTIDE SEQUENCE [LARGE SCALE GENOMIC DNA]</scope>
    <source>
        <strain evidence="1 2">CCP-7</strain>
    </source>
</reference>
<dbReference type="Proteomes" id="UP000282971">
    <property type="component" value="Unassembled WGS sequence"/>
</dbReference>
<comment type="caution">
    <text evidence="1">The sequence shown here is derived from an EMBL/GenBank/DDBJ whole genome shotgun (WGS) entry which is preliminary data.</text>
</comment>
<keyword evidence="2" id="KW-1185">Reference proteome</keyword>
<evidence type="ECO:0000313" key="1">
    <source>
        <dbReference type="EMBL" id="RVT90133.1"/>
    </source>
</evidence>